<organism evidence="8">
    <name type="scientific">Siphoviridae sp. ctwHj1</name>
    <dbReference type="NCBI Taxonomy" id="2825727"/>
    <lineage>
        <taxon>Viruses</taxon>
        <taxon>Duplodnaviria</taxon>
        <taxon>Heunggongvirae</taxon>
        <taxon>Uroviricota</taxon>
        <taxon>Caudoviricetes</taxon>
    </lineage>
</organism>
<reference evidence="8" key="1">
    <citation type="journal article" date="2021" name="Proc. Natl. Acad. Sci. U.S.A.">
        <title>A Catalog of Tens of Thousands of Viruses from Human Metagenomes Reveals Hidden Associations with Chronic Diseases.</title>
        <authorList>
            <person name="Tisza M.J."/>
            <person name="Buck C.B."/>
        </authorList>
    </citation>
    <scope>NUCLEOTIDE SEQUENCE</scope>
    <source>
        <strain evidence="8">CtwHj1</strain>
    </source>
</reference>
<dbReference type="EMBL" id="BK016018">
    <property type="protein sequence ID" value="DAF89886.1"/>
    <property type="molecule type" value="Genomic_DNA"/>
</dbReference>
<evidence type="ECO:0000256" key="4">
    <source>
        <dbReference type="ARBA" id="ARBA00022801"/>
    </source>
</evidence>
<dbReference type="InterPro" id="IPR038570">
    <property type="entry name" value="HicA_sf"/>
</dbReference>
<keyword evidence="7" id="KW-0472">Membrane</keyword>
<dbReference type="GO" id="GO:0016787">
    <property type="term" value="F:hydrolase activity"/>
    <property type="evidence" value="ECO:0007669"/>
    <property type="project" value="UniProtKB-KW"/>
</dbReference>
<keyword evidence="3" id="KW-0255">Endonuclease</keyword>
<dbReference type="Pfam" id="PF07927">
    <property type="entry name" value="HicA_toxin"/>
    <property type="match status" value="1"/>
</dbReference>
<dbReference type="SUPFAM" id="SSF54786">
    <property type="entry name" value="YcfA/nrd intein domain"/>
    <property type="match status" value="1"/>
</dbReference>
<dbReference type="InterPro" id="IPR012933">
    <property type="entry name" value="HicA_mRNA_interferase"/>
</dbReference>
<name>A0A8S5U674_9CAUD</name>
<sequence length="101" mass="11615">MIDKKAALRGRLFSYPVTSNVLCATCVFFLDLVAHVAYKKDMNSREVLKRLEKEGFVRVSQRGSHMKLRHEDGRIVIVPHPKKDLPPGTLHNIEEQSKIKF</sequence>
<dbReference type="PANTHER" id="PTHR34873:SF3">
    <property type="entry name" value="ADDICTION MODULE TOXIN, HICA FAMILY"/>
    <property type="match status" value="1"/>
</dbReference>
<evidence type="ECO:0000256" key="6">
    <source>
        <dbReference type="ARBA" id="ARBA00023016"/>
    </source>
</evidence>
<keyword evidence="7" id="KW-1133">Transmembrane helix</keyword>
<protein>
    <submittedName>
        <fullName evidence="8">Putative RNA binding protein</fullName>
    </submittedName>
</protein>
<keyword evidence="2" id="KW-0540">Nuclease</keyword>
<evidence type="ECO:0000256" key="5">
    <source>
        <dbReference type="ARBA" id="ARBA00022884"/>
    </source>
</evidence>
<evidence type="ECO:0000256" key="3">
    <source>
        <dbReference type="ARBA" id="ARBA00022759"/>
    </source>
</evidence>
<keyword evidence="1" id="KW-1277">Toxin-antitoxin system</keyword>
<dbReference type="GO" id="GO:0004519">
    <property type="term" value="F:endonuclease activity"/>
    <property type="evidence" value="ECO:0007669"/>
    <property type="project" value="UniProtKB-KW"/>
</dbReference>
<evidence type="ECO:0000256" key="2">
    <source>
        <dbReference type="ARBA" id="ARBA00022722"/>
    </source>
</evidence>
<keyword evidence="6" id="KW-0346">Stress response</keyword>
<dbReference type="GO" id="GO:0003729">
    <property type="term" value="F:mRNA binding"/>
    <property type="evidence" value="ECO:0007669"/>
    <property type="project" value="InterPro"/>
</dbReference>
<evidence type="ECO:0000256" key="1">
    <source>
        <dbReference type="ARBA" id="ARBA00022649"/>
    </source>
</evidence>
<dbReference type="Gene3D" id="3.30.920.30">
    <property type="entry name" value="Hypothetical protein"/>
    <property type="match status" value="1"/>
</dbReference>
<proteinExistence type="predicted"/>
<evidence type="ECO:0000256" key="7">
    <source>
        <dbReference type="SAM" id="Phobius"/>
    </source>
</evidence>
<keyword evidence="5" id="KW-0694">RNA-binding</keyword>
<keyword evidence="4" id="KW-0378">Hydrolase</keyword>
<keyword evidence="7" id="KW-0812">Transmembrane</keyword>
<feature type="transmembrane region" description="Helical" evidence="7">
    <location>
        <begin position="12"/>
        <end position="38"/>
    </location>
</feature>
<accession>A0A8S5U674</accession>
<dbReference type="PANTHER" id="PTHR34873">
    <property type="entry name" value="SSR1766 PROTEIN"/>
    <property type="match status" value="1"/>
</dbReference>
<evidence type="ECO:0000313" key="8">
    <source>
        <dbReference type="EMBL" id="DAF89886.1"/>
    </source>
</evidence>